<feature type="chain" id="PRO_5032737245" description="Sushi domain-containing protein" evidence="5">
    <location>
        <begin position="20"/>
        <end position="564"/>
    </location>
</feature>
<feature type="domain" description="Sushi" evidence="6">
    <location>
        <begin position="143"/>
        <end position="200"/>
    </location>
</feature>
<dbReference type="PROSITE" id="PS50923">
    <property type="entry name" value="SUSHI"/>
    <property type="match status" value="6"/>
</dbReference>
<accession>H9GUG9</accession>
<organism evidence="7 8">
    <name type="scientific">Anolis carolinensis</name>
    <name type="common">Green anole</name>
    <name type="synonym">American chameleon</name>
    <dbReference type="NCBI Taxonomy" id="28377"/>
    <lineage>
        <taxon>Eukaryota</taxon>
        <taxon>Metazoa</taxon>
        <taxon>Chordata</taxon>
        <taxon>Craniata</taxon>
        <taxon>Vertebrata</taxon>
        <taxon>Euteleostomi</taxon>
        <taxon>Lepidosauria</taxon>
        <taxon>Squamata</taxon>
        <taxon>Bifurcata</taxon>
        <taxon>Unidentata</taxon>
        <taxon>Episquamata</taxon>
        <taxon>Toxicofera</taxon>
        <taxon>Iguania</taxon>
        <taxon>Dactyloidae</taxon>
        <taxon>Anolis</taxon>
    </lineage>
</organism>
<dbReference type="SUPFAM" id="SSF57535">
    <property type="entry name" value="Complement control module/SCR domain"/>
    <property type="match status" value="8"/>
</dbReference>
<dbReference type="OrthoDB" id="9034217at2759"/>
<sequence length="564" mass="62879">MKFWLVCSIAFLLSGCCISQDETIVCVLFDIPNGFFMESSGSFNISNTTTYGCQTGFTTLQGLHRGETTCLLDGWVPKPECIKTCPKPVDENIIFSTTKPVALLEEKLIFECTDGHETINQKRGGQAVCTLKGWSPKPQCLSIECEIPILEHGSIHPRKDQYVNRDVVKFSCIRGYTRVGSDSAQCYHFGWSPQPPTCKEKVTPCQQPPRISHGNLIGDLHEEYQHGEKMAYECDARFGMVGSSTAECVDGEWMFLPSCIEEEKTCGPPPSITNGHPVIVDNKNTHWHGETVEYVCDQTFVILGTNPARCLRGQWEVPSCTDGAAKCRRPKNAKFVPYAPLTKMFDNGRAVNYMCGSSLHTTKCNHGKWSPEPECKVKEFCPPPPQLPNAINEIEMKNYNSGEEISFTCKEHFLLQGPQKILCKDGSWQTPPRCVEAEGRCGRPPSIENGDVADTLMTDYMSGATVHYKCLLFYRMEGVPAVHCHNGTWTERPRCTEACTITEEDMSYNNISLKLAVGPKLYIESGETAEFICKKGYQANPTSSPFKALCIAGKMEYPICIEAY</sequence>
<feature type="disulfide bond" evidence="4">
    <location>
        <begin position="441"/>
        <end position="484"/>
    </location>
</feature>
<evidence type="ECO:0000259" key="6">
    <source>
        <dbReference type="PROSITE" id="PS50923"/>
    </source>
</evidence>
<protein>
    <recommendedName>
        <fullName evidence="6">Sushi domain-containing protein</fullName>
    </recommendedName>
</protein>
<keyword evidence="1 4" id="KW-0768">Sushi</keyword>
<keyword evidence="3 4" id="KW-1015">Disulfide bond</keyword>
<dbReference type="GeneID" id="107983449"/>
<dbReference type="PANTHER" id="PTHR45785">
    <property type="entry name" value="COMPLEMENT FACTOR H-RELATED"/>
    <property type="match status" value="1"/>
</dbReference>
<reference evidence="7" key="3">
    <citation type="submission" date="2025-09" db="UniProtKB">
        <authorList>
            <consortium name="Ensembl"/>
        </authorList>
    </citation>
    <scope>IDENTIFICATION</scope>
</reference>
<evidence type="ECO:0000256" key="5">
    <source>
        <dbReference type="SAM" id="SignalP"/>
    </source>
</evidence>
<feature type="domain" description="Sushi" evidence="6">
    <location>
        <begin position="439"/>
        <end position="497"/>
    </location>
</feature>
<dbReference type="KEGG" id="acs:107983449"/>
<evidence type="ECO:0000256" key="3">
    <source>
        <dbReference type="ARBA" id="ARBA00023157"/>
    </source>
</evidence>
<evidence type="ECO:0000313" key="8">
    <source>
        <dbReference type="Proteomes" id="UP000001646"/>
    </source>
</evidence>
<feature type="domain" description="Sushi" evidence="6">
    <location>
        <begin position="325"/>
        <end position="377"/>
    </location>
</feature>
<dbReference type="InterPro" id="IPR035976">
    <property type="entry name" value="Sushi/SCR/CCP_sf"/>
</dbReference>
<dbReference type="STRING" id="28377.ENSACAP00000020706"/>
<keyword evidence="8" id="KW-1185">Reference proteome</keyword>
<dbReference type="GO" id="GO:0001851">
    <property type="term" value="F:complement component C3b binding"/>
    <property type="evidence" value="ECO:0000318"/>
    <property type="project" value="GO_Central"/>
</dbReference>
<evidence type="ECO:0000256" key="1">
    <source>
        <dbReference type="ARBA" id="ARBA00022659"/>
    </source>
</evidence>
<dbReference type="InterPro" id="IPR000436">
    <property type="entry name" value="Sushi_SCR_CCP_dom"/>
</dbReference>
<evidence type="ECO:0000256" key="2">
    <source>
        <dbReference type="ARBA" id="ARBA00022729"/>
    </source>
</evidence>
<dbReference type="PROSITE" id="PS51257">
    <property type="entry name" value="PROKAR_LIPOPROTEIN"/>
    <property type="match status" value="1"/>
</dbReference>
<dbReference type="GO" id="GO:0006956">
    <property type="term" value="P:complement activation"/>
    <property type="evidence" value="ECO:0000318"/>
    <property type="project" value="GO_Central"/>
</dbReference>
<reference evidence="7" key="1">
    <citation type="submission" date="2009-12" db="EMBL/GenBank/DDBJ databases">
        <title>The Genome Sequence of Anolis carolinensis (Green Anole Lizard).</title>
        <authorList>
            <consortium name="The Genome Sequencing Platform"/>
            <person name="Di Palma F."/>
            <person name="Alfoldi J."/>
            <person name="Heiman D."/>
            <person name="Young S."/>
            <person name="Grabherr M."/>
            <person name="Johnson J."/>
            <person name="Lander E.S."/>
            <person name="Lindblad-Toh K."/>
        </authorList>
    </citation>
    <scope>NUCLEOTIDE SEQUENCE [LARGE SCALE GENOMIC DNA]</scope>
    <source>
        <strain evidence="7">JBL SC #1</strain>
    </source>
</reference>
<gene>
    <name evidence="7" type="primary">LOC107983449</name>
</gene>
<dbReference type="FunFam" id="2.10.70.10:FF:000026">
    <property type="entry name" value="Complement inhibitory factor H"/>
    <property type="match status" value="1"/>
</dbReference>
<evidence type="ECO:0000313" key="7">
    <source>
        <dbReference type="Ensembl" id="ENSACAP00000020706.2"/>
    </source>
</evidence>
<dbReference type="Pfam" id="PF00084">
    <property type="entry name" value="Sushi"/>
    <property type="match status" value="7"/>
</dbReference>
<dbReference type="GO" id="GO:0005615">
    <property type="term" value="C:extracellular space"/>
    <property type="evidence" value="ECO:0000318"/>
    <property type="project" value="GO_Central"/>
</dbReference>
<dbReference type="eggNOG" id="ENOG502QVSB">
    <property type="taxonomic scope" value="Eukaryota"/>
</dbReference>
<evidence type="ECO:0000256" key="4">
    <source>
        <dbReference type="PROSITE-ProRule" id="PRU00302"/>
    </source>
</evidence>
<feature type="disulfide bond" evidence="4">
    <location>
        <begin position="205"/>
        <end position="248"/>
    </location>
</feature>
<reference evidence="7" key="2">
    <citation type="submission" date="2025-08" db="UniProtKB">
        <authorList>
            <consortium name="Ensembl"/>
        </authorList>
    </citation>
    <scope>IDENTIFICATION</scope>
</reference>
<dbReference type="GeneTree" id="ENSGT00940000154386"/>
<dbReference type="FunFam" id="2.10.70.10:FF:000041">
    <property type="entry name" value="Complement factor H"/>
    <property type="match status" value="1"/>
</dbReference>
<dbReference type="Ensembl" id="ENSACAT00000025298.2">
    <property type="protein sequence ID" value="ENSACAP00000020706.2"/>
    <property type="gene ID" value="ENSACAG00000026504.2"/>
</dbReference>
<feature type="domain" description="Sushi" evidence="6">
    <location>
        <begin position="203"/>
        <end position="261"/>
    </location>
</feature>
<dbReference type="HOGENOM" id="CLU_020107_6_0_1"/>
<feature type="signal peptide" evidence="5">
    <location>
        <begin position="1"/>
        <end position="19"/>
    </location>
</feature>
<dbReference type="Bgee" id="ENSACAG00000026504">
    <property type="expression patterns" value="Expressed in liver and 2 other cell types or tissues"/>
</dbReference>
<dbReference type="Gene3D" id="2.10.70.10">
    <property type="entry name" value="Complement Module, domain 1"/>
    <property type="match status" value="9"/>
</dbReference>
<comment type="caution">
    <text evidence="4">Lacks conserved residue(s) required for the propagation of feature annotation.</text>
</comment>
<feature type="domain" description="Sushi" evidence="6">
    <location>
        <begin position="379"/>
        <end position="436"/>
    </location>
</feature>
<name>H9GUG9_ANOCA</name>
<feature type="domain" description="Sushi" evidence="6">
    <location>
        <begin position="264"/>
        <end position="322"/>
    </location>
</feature>
<keyword evidence="2 5" id="KW-0732">Signal</keyword>
<dbReference type="FunFam" id="2.10.70.10:FF:000060">
    <property type="entry name" value="Complement inhibitory factor H"/>
    <property type="match status" value="1"/>
</dbReference>
<dbReference type="InParanoid" id="H9GUG9"/>
<proteinExistence type="predicted"/>
<dbReference type="Proteomes" id="UP000001646">
    <property type="component" value="Unplaced"/>
</dbReference>
<dbReference type="CDD" id="cd00033">
    <property type="entry name" value="CCP"/>
    <property type="match status" value="4"/>
</dbReference>
<dbReference type="InterPro" id="IPR051503">
    <property type="entry name" value="ComplSys_Reg/VirEntry_Med"/>
</dbReference>
<dbReference type="PANTHER" id="PTHR45785:SF7">
    <property type="entry name" value="COMPLEMENT FACTOR H"/>
    <property type="match status" value="1"/>
</dbReference>
<dbReference type="AlphaFoldDB" id="H9GUG9"/>
<dbReference type="SMART" id="SM00032">
    <property type="entry name" value="CCP"/>
    <property type="match status" value="9"/>
</dbReference>